<dbReference type="WBParaSite" id="maker-unitig_26740-snap-gene-0.2-mRNA-1">
    <property type="protein sequence ID" value="maker-unitig_26740-snap-gene-0.2-mRNA-1"/>
    <property type="gene ID" value="maker-unitig_26740-snap-gene-0.2"/>
</dbReference>
<organism evidence="1 2">
    <name type="scientific">Macrostomum lignano</name>
    <dbReference type="NCBI Taxonomy" id="282301"/>
    <lineage>
        <taxon>Eukaryota</taxon>
        <taxon>Metazoa</taxon>
        <taxon>Spiralia</taxon>
        <taxon>Lophotrochozoa</taxon>
        <taxon>Platyhelminthes</taxon>
        <taxon>Rhabditophora</taxon>
        <taxon>Macrostomorpha</taxon>
        <taxon>Macrostomida</taxon>
        <taxon>Macrostomidae</taxon>
        <taxon>Macrostomum</taxon>
    </lineage>
</organism>
<reference evidence="2" key="1">
    <citation type="submission" date="2016-11" db="UniProtKB">
        <authorList>
            <consortium name="WormBaseParasite"/>
        </authorList>
    </citation>
    <scope>IDENTIFICATION</scope>
</reference>
<sequence>MWPPACCVSRRRLGAASWQRRRAPRSGSDSPGSRVIVYHWPIFHLKAWLPPNGVTCPLLAAYHRDSDSVLIMDNDPKPNDPFWSPCRTSTNRCGQRPGSGLPRDSFWRVLTKVYRYMC</sequence>
<accession>A0A1I8FA96</accession>
<protein>
    <submittedName>
        <fullName evidence="2">Glutathione gamma-glutamylcysteinyltransferase</fullName>
    </submittedName>
</protein>
<dbReference type="AlphaFoldDB" id="A0A1I8FA96"/>
<dbReference type="Proteomes" id="UP000095280">
    <property type="component" value="Unplaced"/>
</dbReference>
<keyword evidence="1" id="KW-1185">Reference proteome</keyword>
<evidence type="ECO:0000313" key="2">
    <source>
        <dbReference type="WBParaSite" id="maker-unitig_26740-snap-gene-0.2-mRNA-1"/>
    </source>
</evidence>
<name>A0A1I8FA96_9PLAT</name>
<evidence type="ECO:0000313" key="1">
    <source>
        <dbReference type="Proteomes" id="UP000095280"/>
    </source>
</evidence>
<proteinExistence type="predicted"/>